<evidence type="ECO:0000256" key="1">
    <source>
        <dbReference type="PROSITE-ProRule" id="PRU00221"/>
    </source>
</evidence>
<accession>A0A7S4BJX4</accession>
<feature type="region of interest" description="Disordered" evidence="2">
    <location>
        <begin position="280"/>
        <end position="299"/>
    </location>
</feature>
<feature type="repeat" description="WD" evidence="1">
    <location>
        <begin position="148"/>
        <end position="180"/>
    </location>
</feature>
<dbReference type="PANTHER" id="PTHR16266:SF17">
    <property type="entry name" value="BRWD3"/>
    <property type="match status" value="1"/>
</dbReference>
<dbReference type="InterPro" id="IPR036322">
    <property type="entry name" value="WD40_repeat_dom_sf"/>
</dbReference>
<proteinExistence type="predicted"/>
<feature type="compositionally biased region" description="Basic and acidic residues" evidence="2">
    <location>
        <begin position="822"/>
        <end position="836"/>
    </location>
</feature>
<evidence type="ECO:0000259" key="3">
    <source>
        <dbReference type="Pfam" id="PF25437"/>
    </source>
</evidence>
<feature type="repeat" description="WD" evidence="1">
    <location>
        <begin position="190"/>
        <end position="221"/>
    </location>
</feature>
<feature type="region of interest" description="Disordered" evidence="2">
    <location>
        <begin position="812"/>
        <end position="914"/>
    </location>
</feature>
<dbReference type="SMART" id="SM00320">
    <property type="entry name" value="WD40"/>
    <property type="match status" value="7"/>
</dbReference>
<dbReference type="GO" id="GO:0005634">
    <property type="term" value="C:nucleus"/>
    <property type="evidence" value="ECO:0007669"/>
    <property type="project" value="TreeGrafter"/>
</dbReference>
<name>A0A7S4BJX4_CHRCT</name>
<dbReference type="InterPro" id="IPR057452">
    <property type="entry name" value="BRWD/PHIP_N"/>
</dbReference>
<dbReference type="AlphaFoldDB" id="A0A7S4BJX4"/>
<feature type="repeat" description="WD" evidence="1">
    <location>
        <begin position="434"/>
        <end position="469"/>
    </location>
</feature>
<keyword evidence="1" id="KW-0853">WD repeat</keyword>
<dbReference type="InterPro" id="IPR001680">
    <property type="entry name" value="WD40_rpt"/>
</dbReference>
<dbReference type="InterPro" id="IPR052060">
    <property type="entry name" value="Bromo_WD_repeat"/>
</dbReference>
<dbReference type="Pfam" id="PF00400">
    <property type="entry name" value="WD40"/>
    <property type="match status" value="3"/>
</dbReference>
<feature type="compositionally biased region" description="Basic residues" evidence="2">
    <location>
        <begin position="874"/>
        <end position="884"/>
    </location>
</feature>
<dbReference type="PROSITE" id="PS50294">
    <property type="entry name" value="WD_REPEATS_REGION"/>
    <property type="match status" value="3"/>
</dbReference>
<gene>
    <name evidence="4" type="ORF">PCAR00345_LOCUS20160</name>
</gene>
<feature type="compositionally biased region" description="Acidic residues" evidence="2">
    <location>
        <begin position="837"/>
        <end position="858"/>
    </location>
</feature>
<feature type="domain" description="BRWD/PHIP N-terminal" evidence="3">
    <location>
        <begin position="4"/>
        <end position="70"/>
    </location>
</feature>
<dbReference type="GO" id="GO:0008360">
    <property type="term" value="P:regulation of cell shape"/>
    <property type="evidence" value="ECO:0007669"/>
    <property type="project" value="TreeGrafter"/>
</dbReference>
<dbReference type="InterPro" id="IPR015943">
    <property type="entry name" value="WD40/YVTN_repeat-like_dom_sf"/>
</dbReference>
<dbReference type="SUPFAM" id="SSF50978">
    <property type="entry name" value="WD40 repeat-like"/>
    <property type="match status" value="2"/>
</dbReference>
<dbReference type="Pfam" id="PF25437">
    <property type="entry name" value="BRWD1_N"/>
    <property type="match status" value="1"/>
</dbReference>
<reference evidence="4" key="1">
    <citation type="submission" date="2021-01" db="EMBL/GenBank/DDBJ databases">
        <authorList>
            <person name="Corre E."/>
            <person name="Pelletier E."/>
            <person name="Niang G."/>
            <person name="Scheremetjew M."/>
            <person name="Finn R."/>
            <person name="Kale V."/>
            <person name="Holt S."/>
            <person name="Cochrane G."/>
            <person name="Meng A."/>
            <person name="Brown T."/>
            <person name="Cohen L."/>
        </authorList>
    </citation>
    <scope>NUCLEOTIDE SEQUENCE</scope>
    <source>
        <strain evidence="4">CCMP645</strain>
    </source>
</reference>
<dbReference type="PANTHER" id="PTHR16266">
    <property type="entry name" value="WD REPEAT DOMAIN 9"/>
    <property type="match status" value="1"/>
</dbReference>
<sequence length="914" mass="96160">MADDGEVFFLIMRFLQHSSCRRAAAALRTEAADRLPRATMADGSMHTLTFEEMVTQHPCPGDQLTRILTTYIEGLGEAAPRSLLAQPEAPGRTLSLKGPNSLPISRWLAVRGLRGPGRFKAAQRKPMSVESETAMLLSPARFGLRGVVEGHINSAYCLTFDSVGDQIFTGADDGLVKVWSSRHCLLLHTLVGHKAEISDLSVHPNGRWLASASHDNSVMVWALHRDGVPCVARLELDSNSPIVATSWRPPTCVSAPTQLLAVSNNGSVVIWSMPRDLDDDGGGDVGGAHESHARRSGSAALCGSDAHAAEAPTANVGMVGATPTHSALGASALGQVQISVQGYMHAPAAQTQSVGQGAGVEGASAHGWLRGVTAMPIKESANFEAFCGAWSPGGTRFAVGTTDCVVYLFRGARPAQHTPTPRAGDTSPVLVCTLRGHKHDVTSVAWSHAGDALVSGSKDGSARLWRFKNAVPRAGRTLAAEATFPTERWSSQLLGSLPVDGAAVPVIGAVAWSCDDTLVLTSTSDAAIQVWCGKSGVWLRNLSAGLGRGVAGGEVYVLESHPTLPHVALSASYDGTATLWDARAGAKLSEMKLPRFDDDTQVVEGRWAPDGQSLSLTDIGGRLTVFGVGLGAASAAQQTEALASGHASASGATPLAARVGPFLAPMQQFFAHDLAHFASEQAAATTLEPFAEAEPITAETLVNRQQVPYPPAVQCAARQTAKTAMSLPSEAALVATAAATAAAATYEEELCKQLVDTSARARVSKPSASSRAAASTQPRLACEREARLQVVDTAAAEAEAARLVALEALEEEQDAEYVPRSARADDGQASDDHDAANGEDEEDDGEGEEYGSSEESGEEAQRLTTELVQLSGRGLRRSARHSARHGAVQDETQIGPRRLRSQERTSRSESARRS</sequence>
<dbReference type="EMBL" id="HBIZ01031659">
    <property type="protein sequence ID" value="CAE0767548.1"/>
    <property type="molecule type" value="Transcribed_RNA"/>
</dbReference>
<dbReference type="PROSITE" id="PS50082">
    <property type="entry name" value="WD_REPEATS_2"/>
    <property type="match status" value="3"/>
</dbReference>
<feature type="compositionally biased region" description="Basic and acidic residues" evidence="2">
    <location>
        <begin position="900"/>
        <end position="914"/>
    </location>
</feature>
<organism evidence="4">
    <name type="scientific">Chrysotila carterae</name>
    <name type="common">Marine alga</name>
    <name type="synonym">Syracosphaera carterae</name>
    <dbReference type="NCBI Taxonomy" id="13221"/>
    <lineage>
        <taxon>Eukaryota</taxon>
        <taxon>Haptista</taxon>
        <taxon>Haptophyta</taxon>
        <taxon>Prymnesiophyceae</taxon>
        <taxon>Isochrysidales</taxon>
        <taxon>Isochrysidaceae</taxon>
        <taxon>Chrysotila</taxon>
    </lineage>
</organism>
<dbReference type="GO" id="GO:0006357">
    <property type="term" value="P:regulation of transcription by RNA polymerase II"/>
    <property type="evidence" value="ECO:0007669"/>
    <property type="project" value="TreeGrafter"/>
</dbReference>
<protein>
    <recommendedName>
        <fullName evidence="3">BRWD/PHIP N-terminal domain-containing protein</fullName>
    </recommendedName>
</protein>
<evidence type="ECO:0000256" key="2">
    <source>
        <dbReference type="SAM" id="MobiDB-lite"/>
    </source>
</evidence>
<evidence type="ECO:0000313" key="4">
    <source>
        <dbReference type="EMBL" id="CAE0767548.1"/>
    </source>
</evidence>
<dbReference type="Gene3D" id="2.130.10.10">
    <property type="entry name" value="YVTN repeat-like/Quinoprotein amine dehydrogenase"/>
    <property type="match status" value="3"/>
</dbReference>
<dbReference type="GO" id="GO:0007010">
    <property type="term" value="P:cytoskeleton organization"/>
    <property type="evidence" value="ECO:0007669"/>
    <property type="project" value="TreeGrafter"/>
</dbReference>